<name>A0ABM8VL34_9BACL</name>
<reference evidence="14 15" key="1">
    <citation type="submission" date="2021-06" db="EMBL/GenBank/DDBJ databases">
        <authorList>
            <person name="Criscuolo A."/>
        </authorList>
    </citation>
    <scope>NUCLEOTIDE SEQUENCE [LARGE SCALE GENOMIC DNA]</scope>
    <source>
        <strain evidence="15">CIP 111802</strain>
    </source>
</reference>
<evidence type="ECO:0000313" key="14">
    <source>
        <dbReference type="EMBL" id="CAG7647882.1"/>
    </source>
</evidence>
<evidence type="ECO:0000256" key="3">
    <source>
        <dbReference type="ARBA" id="ARBA00022605"/>
    </source>
</evidence>
<evidence type="ECO:0000313" key="15">
    <source>
        <dbReference type="Proteomes" id="UP000730618"/>
    </source>
</evidence>
<proteinExistence type="inferred from homology"/>
<evidence type="ECO:0000256" key="6">
    <source>
        <dbReference type="ARBA" id="ARBA00022857"/>
    </source>
</evidence>
<evidence type="ECO:0000259" key="13">
    <source>
        <dbReference type="Pfam" id="PF04961"/>
    </source>
</evidence>
<keyword evidence="10" id="KW-0368">Histidine biosynthesis</keyword>
<keyword evidence="6 10" id="KW-0521">NADP</keyword>
<dbReference type="EMBL" id="CAJVCE010000011">
    <property type="protein sequence ID" value="CAG7647882.1"/>
    <property type="molecule type" value="Genomic_DNA"/>
</dbReference>
<keyword evidence="3 10" id="KW-0028">Amino-acid biosynthesis</keyword>
<protein>
    <recommendedName>
        <fullName evidence="10">Bifunctional protein FolD</fullName>
    </recommendedName>
    <domain>
        <recommendedName>
            <fullName evidence="10">Methylenetetrahydrofolate dehydrogenase</fullName>
            <ecNumber evidence="10">1.5.1.5</ecNumber>
        </recommendedName>
    </domain>
    <domain>
        <recommendedName>
            <fullName evidence="10">Methenyltetrahydrofolate cyclohydrolase</fullName>
            <ecNumber evidence="10">3.5.4.9</ecNumber>
        </recommendedName>
    </domain>
</protein>
<comment type="subunit">
    <text evidence="10">Homodimer.</text>
</comment>
<dbReference type="InterPro" id="IPR020631">
    <property type="entry name" value="THF_DH/CycHdrlase_NAD-bd_dom"/>
</dbReference>
<evidence type="ECO:0000256" key="7">
    <source>
        <dbReference type="ARBA" id="ARBA00023002"/>
    </source>
</evidence>
<keyword evidence="5 10" id="KW-0378">Hydrolase</keyword>
<comment type="caution">
    <text evidence="14">The sequence shown here is derived from an EMBL/GenBank/DDBJ whole genome shotgun (WGS) entry which is preliminary data.</text>
</comment>
<dbReference type="PANTHER" id="PTHR48099">
    <property type="entry name" value="C-1-TETRAHYDROFOLATE SYNTHASE, CYTOPLASMIC-RELATED"/>
    <property type="match status" value="1"/>
</dbReference>
<dbReference type="GO" id="GO:0004477">
    <property type="term" value="F:methenyltetrahydrofolate cyclohydrolase activity"/>
    <property type="evidence" value="ECO:0007669"/>
    <property type="project" value="UniProtKB-EC"/>
</dbReference>
<feature type="domain" description="Tetrahydrofolate dehydrogenase/cyclohydrolase NAD(P)-binding" evidence="12">
    <location>
        <begin position="138"/>
        <end position="279"/>
    </location>
</feature>
<evidence type="ECO:0000256" key="4">
    <source>
        <dbReference type="ARBA" id="ARBA00022755"/>
    </source>
</evidence>
<evidence type="ECO:0000259" key="11">
    <source>
        <dbReference type="Pfam" id="PF00763"/>
    </source>
</evidence>
<dbReference type="Pfam" id="PF00763">
    <property type="entry name" value="THF_DHG_CYH"/>
    <property type="match status" value="1"/>
</dbReference>
<dbReference type="Pfam" id="PF04961">
    <property type="entry name" value="FTCD_C"/>
    <property type="match status" value="1"/>
</dbReference>
<comment type="catalytic activity">
    <reaction evidence="10">
        <text>(6R)-5,10-methenyltetrahydrofolate + H2O = (6R)-10-formyltetrahydrofolate + H(+)</text>
        <dbReference type="Rhea" id="RHEA:23700"/>
        <dbReference type="ChEBI" id="CHEBI:15377"/>
        <dbReference type="ChEBI" id="CHEBI:15378"/>
        <dbReference type="ChEBI" id="CHEBI:57455"/>
        <dbReference type="ChEBI" id="CHEBI:195366"/>
        <dbReference type="EC" id="3.5.4.9"/>
    </reaction>
</comment>
<dbReference type="CDD" id="cd01080">
    <property type="entry name" value="NAD_bind_m-THF_DH_Cyclohyd"/>
    <property type="match status" value="1"/>
</dbReference>
<comment type="pathway">
    <text evidence="1 10">One-carbon metabolism; tetrahydrofolate interconversion.</text>
</comment>
<feature type="domain" description="Tetrahydrofolate dehydrogenase/cyclohydrolase catalytic" evidence="11">
    <location>
        <begin position="6"/>
        <end position="119"/>
    </location>
</feature>
<feature type="domain" description="Cyclodeaminase/cyclohydrolase" evidence="13">
    <location>
        <begin position="294"/>
        <end position="473"/>
    </location>
</feature>
<dbReference type="Pfam" id="PF02882">
    <property type="entry name" value="THF_DHG_CYH_C"/>
    <property type="match status" value="1"/>
</dbReference>
<evidence type="ECO:0000256" key="8">
    <source>
        <dbReference type="ARBA" id="ARBA00023167"/>
    </source>
</evidence>
<comment type="function">
    <text evidence="10">Catalyzes the oxidation of 5,10-methylenetetrahydrofolate to 5,10-methenyltetrahydrofolate and then the hydrolysis of 5,10-methenyltetrahydrofolate to 10-formyltetrahydrofolate.</text>
</comment>
<dbReference type="Proteomes" id="UP000730618">
    <property type="component" value="Unassembled WGS sequence"/>
</dbReference>
<evidence type="ECO:0000259" key="12">
    <source>
        <dbReference type="Pfam" id="PF02882"/>
    </source>
</evidence>
<dbReference type="HAMAP" id="MF_01576">
    <property type="entry name" value="THF_DHG_CYH"/>
    <property type="match status" value="1"/>
</dbReference>
<keyword evidence="15" id="KW-1185">Reference proteome</keyword>
<dbReference type="InterPro" id="IPR007044">
    <property type="entry name" value="Cyclodeamin/CycHdrlase"/>
</dbReference>
<dbReference type="PANTHER" id="PTHR48099:SF5">
    <property type="entry name" value="C-1-TETRAHYDROFOLATE SYNTHASE, CYTOPLASMIC"/>
    <property type="match status" value="1"/>
</dbReference>
<feature type="binding site" evidence="10">
    <location>
        <position position="230"/>
    </location>
    <ligand>
        <name>NADP(+)</name>
        <dbReference type="ChEBI" id="CHEBI:58349"/>
    </ligand>
</feature>
<dbReference type="InterPro" id="IPR000672">
    <property type="entry name" value="THF_DH/CycHdrlase"/>
</dbReference>
<comment type="similarity">
    <text evidence="10">Belongs to the tetrahydrofolate dehydrogenase/cyclohydrolase family.</text>
</comment>
<comment type="catalytic activity">
    <reaction evidence="10">
        <text>(6R)-5,10-methylene-5,6,7,8-tetrahydrofolate + NADP(+) = (6R)-5,10-methenyltetrahydrofolate + NADPH</text>
        <dbReference type="Rhea" id="RHEA:22812"/>
        <dbReference type="ChEBI" id="CHEBI:15636"/>
        <dbReference type="ChEBI" id="CHEBI:57455"/>
        <dbReference type="ChEBI" id="CHEBI:57783"/>
        <dbReference type="ChEBI" id="CHEBI:58349"/>
        <dbReference type="EC" id="1.5.1.5"/>
    </reaction>
</comment>
<dbReference type="EC" id="3.5.4.9" evidence="10"/>
<comment type="caution">
    <text evidence="10">Lacks conserved residue(s) required for the propagation of feature annotation.</text>
</comment>
<keyword evidence="2 10" id="KW-0554">One-carbon metabolism</keyword>
<keyword evidence="4 10" id="KW-0658">Purine biosynthesis</keyword>
<keyword evidence="7 10" id="KW-0560">Oxidoreductase</keyword>
<keyword evidence="9 10" id="KW-0511">Multifunctional enzyme</keyword>
<sequence>MGLRMRGKEPADLLAADIARQAEDWKARGHEPRIVTLLVKGDPASAYYAEAKRKAAERLAIRFELHEFEPDVQESALLRAIAQWNGDRTVHGIMVELPLPPHLDTSSVTAAIDPLKDVDGVTPVNKLALQSGADGIYPATPLACIRLLKHYGYELAGKHAVVIGRGETVGKPLAQLLLREQATVTVCHSRTPDLARHIRQADVLFAAAGRRGLITPDMTHSGLVIVDAGINEGDDGRITGDTAVETADAVAAMSPVPGGVGGVTTMMLFHNLMLGMERQLAHGISEADRPFEQTIGAFLTAAASSAPTPGGGGVAAVACALGAAMGAMTAKLSVGPKYREWEERMKEAARRLDTVAADCEHVAAGDADSFRHYMKALKLPNQSPEEKELRKQAIAAAAEQATKIPLELIRLCVDTLQIIDGMKEGANPNVLSDLGIGAVLAEAAAQSAWLTVHINLPAIRNSETRQRFRDMANERMEAIRSRKEAVQAMVIGRLKEDRG</sequence>
<accession>A0ABM8VL34</accession>
<evidence type="ECO:0000256" key="5">
    <source>
        <dbReference type="ARBA" id="ARBA00022801"/>
    </source>
</evidence>
<evidence type="ECO:0000256" key="9">
    <source>
        <dbReference type="ARBA" id="ARBA00023268"/>
    </source>
</evidence>
<organism evidence="14 15">
    <name type="scientific">Paenibacillus allorhizosphaerae</name>
    <dbReference type="NCBI Taxonomy" id="2849866"/>
    <lineage>
        <taxon>Bacteria</taxon>
        <taxon>Bacillati</taxon>
        <taxon>Bacillota</taxon>
        <taxon>Bacilli</taxon>
        <taxon>Bacillales</taxon>
        <taxon>Paenibacillaceae</taxon>
        <taxon>Paenibacillus</taxon>
    </lineage>
</organism>
<gene>
    <name evidence="14" type="primary">folD_2</name>
    <name evidence="10" type="synonym">folD</name>
    <name evidence="14" type="ORF">PAECIP111802_04087</name>
</gene>
<evidence type="ECO:0000256" key="2">
    <source>
        <dbReference type="ARBA" id="ARBA00022563"/>
    </source>
</evidence>
<dbReference type="InterPro" id="IPR020630">
    <property type="entry name" value="THF_DH/CycHdrlase_cat_dom"/>
</dbReference>
<dbReference type="RefSeq" id="WP_218100372.1">
    <property type="nucleotide sequence ID" value="NZ_CAJVCE010000011.1"/>
</dbReference>
<keyword evidence="8 10" id="KW-0486">Methionine biosynthesis</keyword>
<evidence type="ECO:0000256" key="10">
    <source>
        <dbReference type="HAMAP-Rule" id="MF_01576"/>
    </source>
</evidence>
<feature type="binding site" evidence="10">
    <location>
        <begin position="164"/>
        <end position="166"/>
    </location>
    <ligand>
        <name>NADP(+)</name>
        <dbReference type="ChEBI" id="CHEBI:58349"/>
    </ligand>
</feature>
<evidence type="ECO:0000256" key="1">
    <source>
        <dbReference type="ARBA" id="ARBA00004777"/>
    </source>
</evidence>
<dbReference type="EC" id="1.5.1.5" evidence="10"/>